<evidence type="ECO:0000256" key="2">
    <source>
        <dbReference type="ARBA" id="ARBA00022517"/>
    </source>
</evidence>
<evidence type="ECO:0000256" key="1">
    <source>
        <dbReference type="ARBA" id="ARBA00004604"/>
    </source>
</evidence>
<dbReference type="Proteomes" id="UP000009328">
    <property type="component" value="Unassembled WGS sequence"/>
</dbReference>
<evidence type="ECO:0000313" key="10">
    <source>
        <dbReference type="EMBL" id="CCH42656.1"/>
    </source>
</evidence>
<comment type="caution">
    <text evidence="10">The sequence shown here is derived from an EMBL/GenBank/DDBJ whole genome shotgun (WGS) entry which is preliminary data.</text>
</comment>
<dbReference type="InterPro" id="IPR057776">
    <property type="entry name" value="UTP23_sensor"/>
</dbReference>
<keyword evidence="3" id="KW-0698">rRNA processing</keyword>
<dbReference type="GO" id="GO:0032040">
    <property type="term" value="C:small-subunit processome"/>
    <property type="evidence" value="ECO:0007669"/>
    <property type="project" value="InterPro"/>
</dbReference>
<gene>
    <name evidence="10" type="ORF">BN7_2200</name>
</gene>
<dbReference type="PANTHER" id="PTHR12416">
    <property type="entry name" value="RRNA-PROCESSING PROTEIN UTP23 HOMOLOG"/>
    <property type="match status" value="1"/>
</dbReference>
<protein>
    <recommendedName>
        <fullName evidence="7">U three protein 23</fullName>
    </recommendedName>
</protein>
<evidence type="ECO:0000256" key="8">
    <source>
        <dbReference type="SAM" id="MobiDB-lite"/>
    </source>
</evidence>
<evidence type="ECO:0000313" key="11">
    <source>
        <dbReference type="Proteomes" id="UP000009328"/>
    </source>
</evidence>
<evidence type="ECO:0000259" key="9">
    <source>
        <dbReference type="Pfam" id="PF24779"/>
    </source>
</evidence>
<dbReference type="InterPro" id="IPR006984">
    <property type="entry name" value="Fcf1/UTP23"/>
</dbReference>
<sequence>MRQKRAKAYRKQMLVYNHTFKFREPYQIIVDEQLVLTAEKQSFDLAKGLTRTVQAEVKPKNNQPAIELARTFERRRCNHDPKDPLPPHECIKSIVIINNQNKHRYIVASENEQLRWSLRKIPGIPLIYMNRSVMVMEPLSKASAQVSNNMESAKLTKGLNSVGGDENKNELNDSNKLLKKKRGPQEPNPLSIKKKKPENNNNNNKNNNDNEGQKKKRRRKHKKHGEGEVEGETESKESEPKTNDSVSEKAEEKNDETSD</sequence>
<comment type="function">
    <text evidence="5">Involved in rRNA-processing and ribosome biogenesis.</text>
</comment>
<reference evidence="10 11" key="1">
    <citation type="journal article" date="2012" name="Eukaryot. Cell">
        <title>Draft genome sequence of Wickerhamomyces ciferrii NRRL Y-1031 F-60-10.</title>
        <authorList>
            <person name="Schneider J."/>
            <person name="Andrea H."/>
            <person name="Blom J."/>
            <person name="Jaenicke S."/>
            <person name="Ruckert C."/>
            <person name="Schorsch C."/>
            <person name="Szczepanowski R."/>
            <person name="Farwick M."/>
            <person name="Goesmann A."/>
            <person name="Puhler A."/>
            <person name="Schaffer S."/>
            <person name="Tauch A."/>
            <person name="Kohler T."/>
            <person name="Brinkrolf K."/>
        </authorList>
    </citation>
    <scope>NUCLEOTIDE SEQUENCE [LARGE SCALE GENOMIC DNA]</scope>
    <source>
        <strain evidence="11">ATCC 14091 / BCRC 22168 / CBS 111 / JCM 3599 / NBRC 0793 / NRRL Y-1031 F-60-10</strain>
    </source>
</reference>
<dbReference type="HOGENOM" id="CLU_053567_1_1_1"/>
<feature type="compositionally biased region" description="Low complexity" evidence="8">
    <location>
        <begin position="199"/>
        <end position="210"/>
    </location>
</feature>
<dbReference type="FunCoup" id="K0KI09">
    <property type="interactions" value="1084"/>
</dbReference>
<keyword evidence="11" id="KW-1185">Reference proteome</keyword>
<evidence type="ECO:0000256" key="5">
    <source>
        <dbReference type="ARBA" id="ARBA00037300"/>
    </source>
</evidence>
<keyword evidence="4" id="KW-0539">Nucleus</keyword>
<dbReference type="GO" id="GO:0006364">
    <property type="term" value="P:rRNA processing"/>
    <property type="evidence" value="ECO:0007669"/>
    <property type="project" value="UniProtKB-KW"/>
</dbReference>
<dbReference type="AlphaFoldDB" id="K0KI09"/>
<evidence type="ECO:0000256" key="6">
    <source>
        <dbReference type="ARBA" id="ARBA00038503"/>
    </source>
</evidence>
<comment type="similarity">
    <text evidence="6">Belongs to the UTP23/FCF1 family. UTP23 subfamily.</text>
</comment>
<dbReference type="EMBL" id="CAIF01000049">
    <property type="protein sequence ID" value="CCH42656.1"/>
    <property type="molecule type" value="Genomic_DNA"/>
</dbReference>
<dbReference type="CDD" id="cd09865">
    <property type="entry name" value="PIN_ScUtp23p-like"/>
    <property type="match status" value="1"/>
</dbReference>
<dbReference type="Pfam" id="PF04900">
    <property type="entry name" value="Fcf1"/>
    <property type="match status" value="1"/>
</dbReference>
<proteinExistence type="inferred from homology"/>
<dbReference type="STRING" id="1206466.K0KI09"/>
<organism evidence="10 11">
    <name type="scientific">Wickerhamomyces ciferrii (strain ATCC 14091 / BCRC 22168 / CBS 111 / JCM 3599 / NBRC 0793 / NRRL Y-1031 F-60-10)</name>
    <name type="common">Yeast</name>
    <name type="synonym">Pichia ciferrii</name>
    <dbReference type="NCBI Taxonomy" id="1206466"/>
    <lineage>
        <taxon>Eukaryota</taxon>
        <taxon>Fungi</taxon>
        <taxon>Dikarya</taxon>
        <taxon>Ascomycota</taxon>
        <taxon>Saccharomycotina</taxon>
        <taxon>Saccharomycetes</taxon>
        <taxon>Phaffomycetales</taxon>
        <taxon>Wickerhamomycetaceae</taxon>
        <taxon>Wickerhamomyces</taxon>
    </lineage>
</organism>
<comment type="subcellular location">
    <subcellularLocation>
        <location evidence="1">Nucleus</location>
        <location evidence="1">Nucleolus</location>
    </subcellularLocation>
</comment>
<evidence type="ECO:0000256" key="7">
    <source>
        <dbReference type="ARBA" id="ARBA00076388"/>
    </source>
</evidence>
<dbReference type="eggNOG" id="KOG3164">
    <property type="taxonomic scope" value="Eukaryota"/>
</dbReference>
<evidence type="ECO:0000256" key="4">
    <source>
        <dbReference type="ARBA" id="ARBA00023242"/>
    </source>
</evidence>
<feature type="region of interest" description="Disordered" evidence="8">
    <location>
        <begin position="157"/>
        <end position="259"/>
    </location>
</feature>
<dbReference type="Gene3D" id="3.40.50.1010">
    <property type="entry name" value="5'-nuclease"/>
    <property type="match status" value="1"/>
</dbReference>
<dbReference type="Pfam" id="PF24779">
    <property type="entry name" value="UTP23_sensor"/>
    <property type="match status" value="1"/>
</dbReference>
<dbReference type="InParanoid" id="K0KI09"/>
<evidence type="ECO:0000256" key="3">
    <source>
        <dbReference type="ARBA" id="ARBA00022552"/>
    </source>
</evidence>
<dbReference type="FunFam" id="3.40.50.1010:FF:000006">
    <property type="entry name" value="rRNA-processing protein UTP23 homolog"/>
    <property type="match status" value="1"/>
</dbReference>
<name>K0KI09_WICCF</name>
<feature type="compositionally biased region" description="Basic and acidic residues" evidence="8">
    <location>
        <begin position="233"/>
        <end position="259"/>
    </location>
</feature>
<keyword evidence="2" id="KW-0690">Ribosome biogenesis</keyword>
<feature type="compositionally biased region" description="Basic residues" evidence="8">
    <location>
        <begin position="214"/>
        <end position="224"/>
    </location>
</feature>
<accession>K0KI09</accession>
<feature type="domain" description="UTP23 sensor motif region" evidence="9">
    <location>
        <begin position="179"/>
        <end position="196"/>
    </location>
</feature>